<evidence type="ECO:0000256" key="1">
    <source>
        <dbReference type="SAM" id="MobiDB-lite"/>
    </source>
</evidence>
<protein>
    <submittedName>
        <fullName evidence="2">Str. FM013</fullName>
    </submittedName>
</protein>
<accession>A0A0G4PWT2</accession>
<reference evidence="2 3" key="1">
    <citation type="journal article" date="2014" name="Nat. Commun.">
        <title>Multiple recent horizontal transfers of a large genomic region in cheese making fungi.</title>
        <authorList>
            <person name="Cheeseman K."/>
            <person name="Ropars J."/>
            <person name="Renault P."/>
            <person name="Dupont J."/>
            <person name="Gouzy J."/>
            <person name="Branca A."/>
            <person name="Abraham A.L."/>
            <person name="Ceppi M."/>
            <person name="Conseiller E."/>
            <person name="Debuchy R."/>
            <person name="Malagnac F."/>
            <person name="Goarin A."/>
            <person name="Silar P."/>
            <person name="Lacoste S."/>
            <person name="Sallet E."/>
            <person name="Bensimon A."/>
            <person name="Giraud T."/>
            <person name="Brygoo Y."/>
        </authorList>
    </citation>
    <scope>NUCLEOTIDE SEQUENCE [LARGE SCALE GENOMIC DNA]</scope>
    <source>
        <strain evidence="3">FM 013</strain>
    </source>
</reference>
<gene>
    <name evidence="2" type="ORF">PCAMFM013_S064g000011</name>
</gene>
<dbReference type="EMBL" id="HG793197">
    <property type="protein sequence ID" value="CRL30937.1"/>
    <property type="molecule type" value="Genomic_DNA"/>
</dbReference>
<name>A0A0G4PWT2_PENC3</name>
<sequence>MCQYTLDAAYPSPAAPPEVALHSPGFIEWLPVAWPNAHLSSSSASPVPLHPVGENSKSQLGHVGQ</sequence>
<keyword evidence="3" id="KW-1185">Reference proteome</keyword>
<evidence type="ECO:0000313" key="3">
    <source>
        <dbReference type="Proteomes" id="UP000053732"/>
    </source>
</evidence>
<organism evidence="2 3">
    <name type="scientific">Penicillium camemberti (strain FM 013)</name>
    <dbReference type="NCBI Taxonomy" id="1429867"/>
    <lineage>
        <taxon>Eukaryota</taxon>
        <taxon>Fungi</taxon>
        <taxon>Dikarya</taxon>
        <taxon>Ascomycota</taxon>
        <taxon>Pezizomycotina</taxon>
        <taxon>Eurotiomycetes</taxon>
        <taxon>Eurotiomycetidae</taxon>
        <taxon>Eurotiales</taxon>
        <taxon>Aspergillaceae</taxon>
        <taxon>Penicillium</taxon>
    </lineage>
</organism>
<dbReference type="AlphaFoldDB" id="A0A0G4PWT2"/>
<evidence type="ECO:0000313" key="2">
    <source>
        <dbReference type="EMBL" id="CRL30937.1"/>
    </source>
</evidence>
<proteinExistence type="predicted"/>
<dbReference type="Proteomes" id="UP000053732">
    <property type="component" value="Unassembled WGS sequence"/>
</dbReference>
<feature type="region of interest" description="Disordered" evidence="1">
    <location>
        <begin position="39"/>
        <end position="65"/>
    </location>
</feature>